<evidence type="ECO:0000256" key="5">
    <source>
        <dbReference type="ARBA" id="ARBA00023125"/>
    </source>
</evidence>
<keyword evidence="5" id="KW-0238">DNA-binding</keyword>
<dbReference type="PANTHER" id="PTHR47165">
    <property type="entry name" value="OS03G0429900 PROTEIN"/>
    <property type="match status" value="1"/>
</dbReference>
<dbReference type="InterPro" id="IPR013955">
    <property type="entry name" value="Rep_factor-A_C"/>
</dbReference>
<dbReference type="Pfam" id="PF08646">
    <property type="entry name" value="Rep_fac-A_C"/>
    <property type="match status" value="1"/>
</dbReference>
<evidence type="ECO:0000256" key="4">
    <source>
        <dbReference type="ARBA" id="ARBA00022833"/>
    </source>
</evidence>
<comment type="similarity">
    <text evidence="1">Belongs to the replication factor A protein 1 family.</text>
</comment>
<feature type="region of interest" description="Disordered" evidence="6">
    <location>
        <begin position="506"/>
        <end position="540"/>
    </location>
</feature>
<gene>
    <name evidence="11" type="primary">LOC108857180</name>
</gene>
<dbReference type="Proteomes" id="UP000504610">
    <property type="component" value="Chromosome 1"/>
</dbReference>
<sequence>MLYIINSYHHIPIQPHFSNQTYDRTMAAKMQIKSSRGSNDKVAVIEELKPWKNTWFVHVKVLHAWRQTIQSVDTMEFVLVDETGRKIHATCKRTYIESKGRLLTVGCWRYIRNFQVSPAGGAYRTTNHAWKIVFNQNTSITRSNHSNDELYLDLVDFQTVLSGTLDDNLLIDVLGQIVDCGEVETIQCAGGKQRKKLDLTLSDINDSQLPCCIWGNLAEKLHSAINQEDGTVTMLLRFAKVGRFRGDLQISNAFDSSQMLINPPIPEAEAFKALINGDEKSLTSFMSNEDSHEDNNKQVSLSGKRGNRDKWLLFPSKSIQEMITSTQIDRCLVRCTVYAIDMDWSWYYFGCQACNKKVIKTGTQVKKVNGQEIVSHSWWCETCKDTVFEVSPRFWLHLMINDDTGVSKIMILDKVANGIVSETPEKLLNGSWDELEDPTLVPECITDLIGQDFTFGVYVEKENVAYGSEIYKVGKIYKDRTPFDSNVITTGQDNKPLSITCVDEGSHDISESQETADAISTPSSKRKEEETNEQGDLCSTSKKPCTRLIKLEKVEQAKKNV</sequence>
<dbReference type="Pfam" id="PF16900">
    <property type="entry name" value="REPA_OB_2"/>
    <property type="match status" value="1"/>
</dbReference>
<dbReference type="InterPro" id="IPR003871">
    <property type="entry name" value="RFA1B/D_OB_1st"/>
</dbReference>
<proteinExistence type="inferred from homology"/>
<dbReference type="AlphaFoldDB" id="A0A6J0NPL8"/>
<dbReference type="InterPro" id="IPR031657">
    <property type="entry name" value="REPA_OB_2"/>
</dbReference>
<dbReference type="GeneID" id="108857180"/>
<feature type="compositionally biased region" description="Polar residues" evidence="6">
    <location>
        <begin position="512"/>
        <end position="523"/>
    </location>
</feature>
<dbReference type="Pfam" id="PF02721">
    <property type="entry name" value="DUF223"/>
    <property type="match status" value="1"/>
</dbReference>
<reference evidence="11" key="2">
    <citation type="submission" date="2025-08" db="UniProtKB">
        <authorList>
            <consortium name="RefSeq"/>
        </authorList>
    </citation>
    <scope>IDENTIFICATION</scope>
    <source>
        <tissue evidence="11">Leaf</tissue>
    </source>
</reference>
<dbReference type="KEGG" id="rsz:108857180"/>
<reference evidence="10" key="1">
    <citation type="journal article" date="2019" name="Database">
        <title>The radish genome database (RadishGD): an integrated information resource for radish genomics.</title>
        <authorList>
            <person name="Yu H.J."/>
            <person name="Baek S."/>
            <person name="Lee Y.J."/>
            <person name="Cho A."/>
            <person name="Mun J.H."/>
        </authorList>
    </citation>
    <scope>NUCLEOTIDE SEQUENCE [LARGE SCALE GENOMIC DNA]</scope>
    <source>
        <strain evidence="10">cv. WK10039</strain>
    </source>
</reference>
<dbReference type="CDD" id="cd04476">
    <property type="entry name" value="RPA1_DBD_C"/>
    <property type="match status" value="1"/>
</dbReference>
<evidence type="ECO:0000313" key="10">
    <source>
        <dbReference type="Proteomes" id="UP000504610"/>
    </source>
</evidence>
<protein>
    <submittedName>
        <fullName evidence="11">Replication protein A 70 kDa DNA-binding subunit B-like</fullName>
    </submittedName>
</protein>
<dbReference type="GO" id="GO:0003677">
    <property type="term" value="F:DNA binding"/>
    <property type="evidence" value="ECO:0007669"/>
    <property type="project" value="UniProtKB-KW"/>
</dbReference>
<organism evidence="10 11">
    <name type="scientific">Raphanus sativus</name>
    <name type="common">Radish</name>
    <name type="synonym">Raphanus raphanistrum var. sativus</name>
    <dbReference type="NCBI Taxonomy" id="3726"/>
    <lineage>
        <taxon>Eukaryota</taxon>
        <taxon>Viridiplantae</taxon>
        <taxon>Streptophyta</taxon>
        <taxon>Embryophyta</taxon>
        <taxon>Tracheophyta</taxon>
        <taxon>Spermatophyta</taxon>
        <taxon>Magnoliopsida</taxon>
        <taxon>eudicotyledons</taxon>
        <taxon>Gunneridae</taxon>
        <taxon>Pentapetalae</taxon>
        <taxon>rosids</taxon>
        <taxon>malvids</taxon>
        <taxon>Brassicales</taxon>
        <taxon>Brassicaceae</taxon>
        <taxon>Brassiceae</taxon>
        <taxon>Raphanus</taxon>
    </lineage>
</organism>
<accession>A0A6J0NPL8</accession>
<dbReference type="OrthoDB" id="1091412at2759"/>
<feature type="domain" description="Replication protein A OB" evidence="9">
    <location>
        <begin position="165"/>
        <end position="262"/>
    </location>
</feature>
<evidence type="ECO:0000256" key="2">
    <source>
        <dbReference type="ARBA" id="ARBA00022723"/>
    </source>
</evidence>
<dbReference type="PANTHER" id="PTHR47165:SF4">
    <property type="entry name" value="OS03G0429900 PROTEIN"/>
    <property type="match status" value="1"/>
</dbReference>
<dbReference type="SUPFAM" id="SSF50249">
    <property type="entry name" value="Nucleic acid-binding proteins"/>
    <property type="match status" value="3"/>
</dbReference>
<evidence type="ECO:0000256" key="6">
    <source>
        <dbReference type="SAM" id="MobiDB-lite"/>
    </source>
</evidence>
<dbReference type="InterPro" id="IPR047192">
    <property type="entry name" value="Euk_RPA1_DBD_C"/>
</dbReference>
<keyword evidence="3" id="KW-0863">Zinc-finger</keyword>
<feature type="domain" description="Replication protein A 70 kDa DNA-binding subunit B/D first OB fold" evidence="7">
    <location>
        <begin position="44"/>
        <end position="142"/>
    </location>
</feature>
<feature type="domain" description="Replication factor A C-terminal" evidence="8">
    <location>
        <begin position="333"/>
        <end position="463"/>
    </location>
</feature>
<evidence type="ECO:0000259" key="9">
    <source>
        <dbReference type="Pfam" id="PF16900"/>
    </source>
</evidence>
<name>A0A6J0NPL8_RAPSA</name>
<evidence type="ECO:0000256" key="1">
    <source>
        <dbReference type="ARBA" id="ARBA00005690"/>
    </source>
</evidence>
<evidence type="ECO:0000313" key="11">
    <source>
        <dbReference type="RefSeq" id="XP_018486634.2"/>
    </source>
</evidence>
<dbReference type="Gene3D" id="2.40.50.140">
    <property type="entry name" value="Nucleic acid-binding proteins"/>
    <property type="match status" value="3"/>
</dbReference>
<keyword evidence="2" id="KW-0479">Metal-binding</keyword>
<keyword evidence="10" id="KW-1185">Reference proteome</keyword>
<dbReference type="GO" id="GO:0008270">
    <property type="term" value="F:zinc ion binding"/>
    <property type="evidence" value="ECO:0007669"/>
    <property type="project" value="UniProtKB-KW"/>
</dbReference>
<evidence type="ECO:0000259" key="8">
    <source>
        <dbReference type="Pfam" id="PF08646"/>
    </source>
</evidence>
<dbReference type="CDD" id="cd04481">
    <property type="entry name" value="RPA1_DBD_B_like"/>
    <property type="match status" value="1"/>
</dbReference>
<keyword evidence="4" id="KW-0862">Zinc</keyword>
<dbReference type="CDD" id="cd04480">
    <property type="entry name" value="RPA1_DBD_A_like"/>
    <property type="match status" value="1"/>
</dbReference>
<dbReference type="InterPro" id="IPR012340">
    <property type="entry name" value="NA-bd_OB-fold"/>
</dbReference>
<evidence type="ECO:0000256" key="3">
    <source>
        <dbReference type="ARBA" id="ARBA00022771"/>
    </source>
</evidence>
<evidence type="ECO:0000259" key="7">
    <source>
        <dbReference type="Pfam" id="PF02721"/>
    </source>
</evidence>
<dbReference type="RefSeq" id="XP_018486634.2">
    <property type="nucleotide sequence ID" value="XM_018631132.2"/>
</dbReference>